<name>A0ABW2LBD6_9PSEU</name>
<keyword evidence="7" id="KW-1185">Reference proteome</keyword>
<dbReference type="GO" id="GO:0016491">
    <property type="term" value="F:oxidoreductase activity"/>
    <property type="evidence" value="ECO:0007669"/>
    <property type="project" value="UniProtKB-KW"/>
</dbReference>
<dbReference type="PIRSF" id="PIRSF000103">
    <property type="entry name" value="HIBADH"/>
    <property type="match status" value="1"/>
</dbReference>
<sequence>MDEVAAERSVAFIGLGAIGLPMAQRLVGAGYPSTGVEVSPEAIERAAAAGVPAVRSLAEVPTASIVVVMVASPVQLDELVTEALAGSVEGQRWVVMSTVGPEAVREQGSRLAEAGATVVDCPVTGGVAGATTGELTLFAAGGADAVEALREVLEHFGALRQVGERLGDGQAIKLVNQHLCAVHIVAAAEALALADRLQLDPATVLPLVERGAAGSWMLSDRGPRMLRGTEVDVTSAIGIFVKDSGLVADAAGRSGAHVPLLDVARERYRQAAEAGLLARDDSRVIETYLAE</sequence>
<comment type="similarity">
    <text evidence="1">Belongs to the HIBADH-related family.</text>
</comment>
<organism evidence="6 7">
    <name type="scientific">Saccharopolyspora griseoalba</name>
    <dbReference type="NCBI Taxonomy" id="1431848"/>
    <lineage>
        <taxon>Bacteria</taxon>
        <taxon>Bacillati</taxon>
        <taxon>Actinomycetota</taxon>
        <taxon>Actinomycetes</taxon>
        <taxon>Pseudonocardiales</taxon>
        <taxon>Pseudonocardiaceae</taxon>
        <taxon>Saccharopolyspora</taxon>
    </lineage>
</organism>
<dbReference type="SUPFAM" id="SSF51735">
    <property type="entry name" value="NAD(P)-binding Rossmann-fold domains"/>
    <property type="match status" value="1"/>
</dbReference>
<evidence type="ECO:0000256" key="2">
    <source>
        <dbReference type="ARBA" id="ARBA00023002"/>
    </source>
</evidence>
<dbReference type="Gene3D" id="1.10.1040.10">
    <property type="entry name" value="N-(1-d-carboxylethyl)-l-norvaline Dehydrogenase, domain 2"/>
    <property type="match status" value="1"/>
</dbReference>
<dbReference type="InterPro" id="IPR036291">
    <property type="entry name" value="NAD(P)-bd_dom_sf"/>
</dbReference>
<dbReference type="InterPro" id="IPR015815">
    <property type="entry name" value="HIBADH-related"/>
</dbReference>
<dbReference type="Proteomes" id="UP001596504">
    <property type="component" value="Unassembled WGS sequence"/>
</dbReference>
<keyword evidence="2 6" id="KW-0560">Oxidoreductase</keyword>
<evidence type="ECO:0000313" key="6">
    <source>
        <dbReference type="EMBL" id="MFC7339783.1"/>
    </source>
</evidence>
<proteinExistence type="inferred from homology"/>
<keyword evidence="3" id="KW-0520">NAD</keyword>
<dbReference type="InterPro" id="IPR029154">
    <property type="entry name" value="HIBADH-like_NADP-bd"/>
</dbReference>
<evidence type="ECO:0000259" key="5">
    <source>
        <dbReference type="Pfam" id="PF14833"/>
    </source>
</evidence>
<dbReference type="InterPro" id="IPR013328">
    <property type="entry name" value="6PGD_dom2"/>
</dbReference>
<protein>
    <submittedName>
        <fullName evidence="6">NAD(P)-dependent oxidoreductase</fullName>
        <ecNumber evidence="6">1.1.-.-</ecNumber>
    </submittedName>
</protein>
<feature type="domain" description="6-phosphogluconate dehydrogenase NADP-binding" evidence="4">
    <location>
        <begin position="10"/>
        <end position="158"/>
    </location>
</feature>
<evidence type="ECO:0000256" key="3">
    <source>
        <dbReference type="ARBA" id="ARBA00023027"/>
    </source>
</evidence>
<evidence type="ECO:0000256" key="1">
    <source>
        <dbReference type="ARBA" id="ARBA00009080"/>
    </source>
</evidence>
<dbReference type="PANTHER" id="PTHR43060:SF15">
    <property type="entry name" value="3-HYDROXYISOBUTYRATE DEHYDROGENASE-LIKE 1, MITOCHONDRIAL-RELATED"/>
    <property type="match status" value="1"/>
</dbReference>
<dbReference type="InterPro" id="IPR006115">
    <property type="entry name" value="6PGDH_NADP-bd"/>
</dbReference>
<comment type="caution">
    <text evidence="6">The sequence shown here is derived from an EMBL/GenBank/DDBJ whole genome shotgun (WGS) entry which is preliminary data.</text>
</comment>
<feature type="domain" description="3-hydroxyisobutyrate dehydrogenase-like NAD-binding" evidence="5">
    <location>
        <begin position="167"/>
        <end position="287"/>
    </location>
</feature>
<evidence type="ECO:0000259" key="4">
    <source>
        <dbReference type="Pfam" id="PF03446"/>
    </source>
</evidence>
<accession>A0ABW2LBD6</accession>
<gene>
    <name evidence="6" type="ORF">ACFQRI_00055</name>
</gene>
<dbReference type="EMBL" id="JBHTCJ010000001">
    <property type="protein sequence ID" value="MFC7339783.1"/>
    <property type="molecule type" value="Genomic_DNA"/>
</dbReference>
<dbReference type="RefSeq" id="WP_380662626.1">
    <property type="nucleotide sequence ID" value="NZ_JBHTCJ010000001.1"/>
</dbReference>
<dbReference type="Pfam" id="PF14833">
    <property type="entry name" value="NAD_binding_11"/>
    <property type="match status" value="1"/>
</dbReference>
<evidence type="ECO:0000313" key="7">
    <source>
        <dbReference type="Proteomes" id="UP001596504"/>
    </source>
</evidence>
<dbReference type="PANTHER" id="PTHR43060">
    <property type="entry name" value="3-HYDROXYISOBUTYRATE DEHYDROGENASE-LIKE 1, MITOCHONDRIAL-RELATED"/>
    <property type="match status" value="1"/>
</dbReference>
<dbReference type="Pfam" id="PF03446">
    <property type="entry name" value="NAD_binding_2"/>
    <property type="match status" value="1"/>
</dbReference>
<dbReference type="InterPro" id="IPR008927">
    <property type="entry name" value="6-PGluconate_DH-like_C_sf"/>
</dbReference>
<reference evidence="7" key="1">
    <citation type="journal article" date="2019" name="Int. J. Syst. Evol. Microbiol.">
        <title>The Global Catalogue of Microorganisms (GCM) 10K type strain sequencing project: providing services to taxonomists for standard genome sequencing and annotation.</title>
        <authorList>
            <consortium name="The Broad Institute Genomics Platform"/>
            <consortium name="The Broad Institute Genome Sequencing Center for Infectious Disease"/>
            <person name="Wu L."/>
            <person name="Ma J."/>
        </authorList>
    </citation>
    <scope>NUCLEOTIDE SEQUENCE [LARGE SCALE GENOMIC DNA]</scope>
    <source>
        <strain evidence="7">WLHS5</strain>
    </source>
</reference>
<dbReference type="SUPFAM" id="SSF48179">
    <property type="entry name" value="6-phosphogluconate dehydrogenase C-terminal domain-like"/>
    <property type="match status" value="1"/>
</dbReference>
<dbReference type="EC" id="1.1.-.-" evidence="6"/>
<dbReference type="Gene3D" id="3.40.50.720">
    <property type="entry name" value="NAD(P)-binding Rossmann-like Domain"/>
    <property type="match status" value="1"/>
</dbReference>